<dbReference type="Gene3D" id="3.40.30.10">
    <property type="entry name" value="Glutaredoxin"/>
    <property type="match status" value="1"/>
</dbReference>
<dbReference type="GO" id="GO:0016740">
    <property type="term" value="F:transferase activity"/>
    <property type="evidence" value="ECO:0007669"/>
    <property type="project" value="UniProtKB-KW"/>
</dbReference>
<evidence type="ECO:0000313" key="3">
    <source>
        <dbReference type="EMBL" id="MXN65897.1"/>
    </source>
</evidence>
<dbReference type="SUPFAM" id="SSF52833">
    <property type="entry name" value="Thioredoxin-like"/>
    <property type="match status" value="1"/>
</dbReference>
<evidence type="ECO:0000313" key="4">
    <source>
        <dbReference type="Proteomes" id="UP000433101"/>
    </source>
</evidence>
<dbReference type="SFLD" id="SFLDS00019">
    <property type="entry name" value="Glutathione_Transferase_(cytos"/>
    <property type="match status" value="1"/>
</dbReference>
<dbReference type="Pfam" id="PF02798">
    <property type="entry name" value="GST_N"/>
    <property type="match status" value="1"/>
</dbReference>
<dbReference type="InterPro" id="IPR040079">
    <property type="entry name" value="Glutathione_S-Trfase"/>
</dbReference>
<sequence length="242" mass="27311">MERRSPVMSKPLKLFYSPDSANLVVRFVLEELELAYEDVLLDRSSREHMKPEYRALNPQGLIPVLVDAEQDAPMFETGAIILHLADRAGRLAPAPNSPSRGSLLKWLFYISNTLHADLRVAFYVHRYVEGEKDADTLRKSVLRRVQSHFALLDAELAKGGGKYLIAETFTVADFYLAACARWAQLYPTGYEQDLSQHRHLVAFLKALQERASVRHSAERESIKGNVLLHPKMPETDLAAVLG</sequence>
<dbReference type="Proteomes" id="UP000433101">
    <property type="component" value="Unassembled WGS sequence"/>
</dbReference>
<dbReference type="AlphaFoldDB" id="A0A7X3S8K0"/>
<dbReference type="CDD" id="cd03057">
    <property type="entry name" value="GST_N_Beta"/>
    <property type="match status" value="1"/>
</dbReference>
<dbReference type="PANTHER" id="PTHR44051:SF8">
    <property type="entry name" value="GLUTATHIONE S-TRANSFERASE GSTA"/>
    <property type="match status" value="1"/>
</dbReference>
<reference evidence="3 4" key="1">
    <citation type="submission" date="2019-12" db="EMBL/GenBank/DDBJ databases">
        <authorList>
            <person name="Li M."/>
        </authorList>
    </citation>
    <scope>NUCLEOTIDE SEQUENCE [LARGE SCALE GENOMIC DNA]</scope>
    <source>
        <strain evidence="3 4">GBMRC 2046</strain>
    </source>
</reference>
<name>A0A7X3S8K0_9HYPH</name>
<accession>A0A7X3S8K0</accession>
<dbReference type="InterPro" id="IPR004046">
    <property type="entry name" value="GST_C"/>
</dbReference>
<dbReference type="InterPro" id="IPR010987">
    <property type="entry name" value="Glutathione-S-Trfase_C-like"/>
</dbReference>
<dbReference type="InterPro" id="IPR036282">
    <property type="entry name" value="Glutathione-S-Trfase_C_sf"/>
</dbReference>
<dbReference type="Gene3D" id="1.20.1050.10">
    <property type="match status" value="1"/>
</dbReference>
<dbReference type="SUPFAM" id="SSF47616">
    <property type="entry name" value="GST C-terminal domain-like"/>
    <property type="match status" value="1"/>
</dbReference>
<dbReference type="PROSITE" id="PS50404">
    <property type="entry name" value="GST_NTER"/>
    <property type="match status" value="1"/>
</dbReference>
<organism evidence="3 4">
    <name type="scientific">Stappia sediminis</name>
    <dbReference type="NCBI Taxonomy" id="2692190"/>
    <lineage>
        <taxon>Bacteria</taxon>
        <taxon>Pseudomonadati</taxon>
        <taxon>Pseudomonadota</taxon>
        <taxon>Alphaproteobacteria</taxon>
        <taxon>Hyphomicrobiales</taxon>
        <taxon>Stappiaceae</taxon>
        <taxon>Stappia</taxon>
    </lineage>
</organism>
<feature type="domain" description="GST C-terminal" evidence="2">
    <location>
        <begin position="96"/>
        <end position="234"/>
    </location>
</feature>
<evidence type="ECO:0000259" key="2">
    <source>
        <dbReference type="PROSITE" id="PS50405"/>
    </source>
</evidence>
<evidence type="ECO:0000259" key="1">
    <source>
        <dbReference type="PROSITE" id="PS50404"/>
    </source>
</evidence>
<keyword evidence="4" id="KW-1185">Reference proteome</keyword>
<dbReference type="SFLD" id="SFLDG00358">
    <property type="entry name" value="Main_(cytGST)"/>
    <property type="match status" value="1"/>
</dbReference>
<dbReference type="EMBL" id="WUMV01000006">
    <property type="protein sequence ID" value="MXN65897.1"/>
    <property type="molecule type" value="Genomic_DNA"/>
</dbReference>
<comment type="caution">
    <text evidence="3">The sequence shown here is derived from an EMBL/GenBank/DDBJ whole genome shotgun (WGS) entry which is preliminary data.</text>
</comment>
<protein>
    <submittedName>
        <fullName evidence="3">Glutathione S-transferase</fullName>
    </submittedName>
</protein>
<dbReference type="Pfam" id="PF14497">
    <property type="entry name" value="GST_C_3"/>
    <property type="match status" value="1"/>
</dbReference>
<dbReference type="PROSITE" id="PS50405">
    <property type="entry name" value="GST_CTER"/>
    <property type="match status" value="1"/>
</dbReference>
<dbReference type="SFLD" id="SFLDG01150">
    <property type="entry name" value="Main.1:_Beta-like"/>
    <property type="match status" value="1"/>
</dbReference>
<dbReference type="PANTHER" id="PTHR44051">
    <property type="entry name" value="GLUTATHIONE S-TRANSFERASE-RELATED"/>
    <property type="match status" value="1"/>
</dbReference>
<gene>
    <name evidence="3" type="ORF">GR183_13370</name>
</gene>
<dbReference type="CDD" id="cd03188">
    <property type="entry name" value="GST_C_Beta"/>
    <property type="match status" value="1"/>
</dbReference>
<feature type="domain" description="GST N-terminal" evidence="1">
    <location>
        <begin position="9"/>
        <end position="92"/>
    </location>
</feature>
<keyword evidence="3" id="KW-0808">Transferase</keyword>
<dbReference type="InterPro" id="IPR036249">
    <property type="entry name" value="Thioredoxin-like_sf"/>
</dbReference>
<proteinExistence type="predicted"/>
<dbReference type="InterPro" id="IPR004045">
    <property type="entry name" value="Glutathione_S-Trfase_N"/>
</dbReference>